<dbReference type="RefSeq" id="WP_072300959.1">
    <property type="nucleotide sequence ID" value="NZ_FPIP01000009.1"/>
</dbReference>
<dbReference type="EMBL" id="FPIP01000009">
    <property type="protein sequence ID" value="SFW47210.1"/>
    <property type="molecule type" value="Genomic_DNA"/>
</dbReference>
<evidence type="ECO:0000313" key="2">
    <source>
        <dbReference type="Proteomes" id="UP000183461"/>
    </source>
</evidence>
<gene>
    <name evidence="1" type="ORF">SAMN02910280_2762</name>
</gene>
<dbReference type="CDD" id="cd11532">
    <property type="entry name" value="NTP-PPase_COG4997"/>
    <property type="match status" value="1"/>
</dbReference>
<dbReference type="AlphaFoldDB" id="A0A1K1PHC6"/>
<reference evidence="1 2" key="1">
    <citation type="submission" date="2016-11" db="EMBL/GenBank/DDBJ databases">
        <authorList>
            <person name="Jaros S."/>
            <person name="Januszkiewicz K."/>
            <person name="Wedrychowicz H."/>
        </authorList>
    </citation>
    <scope>NUCLEOTIDE SEQUENCE [LARGE SCALE GENOMIC DNA]</scope>
    <source>
        <strain evidence="1 2">YL228</strain>
    </source>
</reference>
<proteinExistence type="predicted"/>
<dbReference type="InterPro" id="IPR038735">
    <property type="entry name" value="MSMEG_1276-like_NTP-PPase_dom"/>
</dbReference>
<organism evidence="1 2">
    <name type="scientific">Ruminococcus flavefaciens</name>
    <dbReference type="NCBI Taxonomy" id="1265"/>
    <lineage>
        <taxon>Bacteria</taxon>
        <taxon>Bacillati</taxon>
        <taxon>Bacillota</taxon>
        <taxon>Clostridia</taxon>
        <taxon>Eubacteriales</taxon>
        <taxon>Oscillospiraceae</taxon>
        <taxon>Ruminococcus</taxon>
    </lineage>
</organism>
<protein>
    <submittedName>
        <fullName evidence="1">Predicted house-cleaning noncanonical NTP pyrophosphatase, all-alpha NTP-PPase (MazG) superfamily</fullName>
    </submittedName>
</protein>
<sequence length="107" mass="12314">MRAVHNKLVRDNIPEIIKQAGKIPVTHTLPDDEYLSELDKKLNEECSEYQADKNIEELADMLEVMYAIAEARGWSVSELEAVRKSKAEKRGGFKKKIYLEYVEDGNE</sequence>
<dbReference type="Proteomes" id="UP000183461">
    <property type="component" value="Unassembled WGS sequence"/>
</dbReference>
<evidence type="ECO:0000313" key="1">
    <source>
        <dbReference type="EMBL" id="SFW47210.1"/>
    </source>
</evidence>
<accession>A0A1K1PHC6</accession>
<name>A0A1K1PHC6_RUMFL</name>